<name>A0A0D8BIU5_9ACTN</name>
<dbReference type="InterPro" id="IPR035093">
    <property type="entry name" value="RelE/ParE_toxin_dom_sf"/>
</dbReference>
<keyword evidence="4" id="KW-1185">Reference proteome</keyword>
<dbReference type="PATRIC" id="fig|1502723.3.peg.6475"/>
<keyword evidence="2" id="KW-1277">Toxin-antitoxin system</keyword>
<sequence length="90" mass="10553">MSDLYDVQWSRSARRAIAEELPESVASAVLKLATGPLREEPRRVGKPLHEPFDGLWSARRATYRVIYSIDDDKRLVMIEMVKRRRHSYRP</sequence>
<evidence type="ECO:0000256" key="1">
    <source>
        <dbReference type="ARBA" id="ARBA00006226"/>
    </source>
</evidence>
<dbReference type="OrthoDB" id="5326046at2"/>
<dbReference type="Pfam" id="PF05016">
    <property type="entry name" value="ParE_toxin"/>
    <property type="match status" value="1"/>
</dbReference>
<evidence type="ECO:0000256" key="2">
    <source>
        <dbReference type="ARBA" id="ARBA00022649"/>
    </source>
</evidence>
<dbReference type="PANTHER" id="PTHR35601">
    <property type="entry name" value="TOXIN RELE"/>
    <property type="match status" value="1"/>
</dbReference>
<dbReference type="SUPFAM" id="SSF143011">
    <property type="entry name" value="RelE-like"/>
    <property type="match status" value="1"/>
</dbReference>
<comment type="similarity">
    <text evidence="1">Belongs to the RelE toxin family.</text>
</comment>
<dbReference type="RefSeq" id="WP_044884321.1">
    <property type="nucleotide sequence ID" value="NZ_JYFN01000009.1"/>
</dbReference>
<comment type="caution">
    <text evidence="3">The sequence shown here is derived from an EMBL/GenBank/DDBJ whole genome shotgun (WGS) entry which is preliminary data.</text>
</comment>
<dbReference type="Proteomes" id="UP000032545">
    <property type="component" value="Unassembled WGS sequence"/>
</dbReference>
<proteinExistence type="inferred from homology"/>
<dbReference type="AlphaFoldDB" id="A0A0D8BIU5"/>
<dbReference type="EMBL" id="JYFN01000009">
    <property type="protein sequence ID" value="KJE23924.1"/>
    <property type="molecule type" value="Genomic_DNA"/>
</dbReference>
<evidence type="ECO:0000313" key="4">
    <source>
        <dbReference type="Proteomes" id="UP000032545"/>
    </source>
</evidence>
<organism evidence="3 4">
    <name type="scientific">Frankia torreyi</name>
    <dbReference type="NCBI Taxonomy" id="1856"/>
    <lineage>
        <taxon>Bacteria</taxon>
        <taxon>Bacillati</taxon>
        <taxon>Actinomycetota</taxon>
        <taxon>Actinomycetes</taxon>
        <taxon>Frankiales</taxon>
        <taxon>Frankiaceae</taxon>
        <taxon>Frankia</taxon>
    </lineage>
</organism>
<accession>A0A0D8BIU5</accession>
<evidence type="ECO:0000313" key="3">
    <source>
        <dbReference type="EMBL" id="KJE23924.1"/>
    </source>
</evidence>
<reference evidence="3 4" key="2">
    <citation type="journal article" date="2016" name="Genome Announc.">
        <title>Permanent Draft Genome Sequences for Two Variants of Frankia sp. Strain CpI1, the First Frankia Strain Isolated from Root Nodules of Comptonia peregrina.</title>
        <authorList>
            <person name="Oshone R."/>
            <person name="Hurst S.G.IV."/>
            <person name="Abebe-Akele F."/>
            <person name="Simpson S."/>
            <person name="Morris K."/>
            <person name="Thomas W.K."/>
            <person name="Tisa L.S."/>
        </authorList>
    </citation>
    <scope>NUCLEOTIDE SEQUENCE [LARGE SCALE GENOMIC DNA]</scope>
    <source>
        <strain evidence="4">CpI1-S</strain>
    </source>
</reference>
<gene>
    <name evidence="3" type="ORF">FF36_01611</name>
</gene>
<reference evidence="4" key="1">
    <citation type="submission" date="2015-02" db="EMBL/GenBank/DDBJ databases">
        <title>Draft Genome of Frankia sp. CpI1-S.</title>
        <authorList>
            <person name="Oshone R.T."/>
            <person name="Ngom M."/>
            <person name="Ghodhbane-Gtari F."/>
            <person name="Gtari M."/>
            <person name="Morris K."/>
            <person name="Thomas K."/>
            <person name="Sen A."/>
            <person name="Tisa L.S."/>
        </authorList>
    </citation>
    <scope>NUCLEOTIDE SEQUENCE [LARGE SCALE GENOMIC DNA]</scope>
    <source>
        <strain evidence="4">CpI1-S</strain>
    </source>
</reference>
<protein>
    <submittedName>
        <fullName evidence="3">Cytotoxic translational repressor of toxin-antitoxin stability system</fullName>
    </submittedName>
</protein>
<dbReference type="InterPro" id="IPR007712">
    <property type="entry name" value="RelE/ParE_toxin"/>
</dbReference>
<dbReference type="PANTHER" id="PTHR35601:SF1">
    <property type="entry name" value="TOXIN RELE"/>
    <property type="match status" value="1"/>
</dbReference>
<dbReference type="Gene3D" id="3.30.2310.20">
    <property type="entry name" value="RelE-like"/>
    <property type="match status" value="1"/>
</dbReference>